<sequence length="60" mass="6188">MSDLKKQRHHKGSGLSPGDLKSGDNSIDGSGGLGNGLGSLPSKEAMASKGLEAKHQQMQQ</sequence>
<dbReference type="EMBL" id="FN647972">
    <property type="protein sequence ID" value="CBJ29168.1"/>
    <property type="molecule type" value="Genomic_DNA"/>
</dbReference>
<evidence type="ECO:0000256" key="1">
    <source>
        <dbReference type="SAM" id="MobiDB-lite"/>
    </source>
</evidence>
<feature type="region of interest" description="Disordered" evidence="1">
    <location>
        <begin position="1"/>
        <end position="60"/>
    </location>
</feature>
<dbReference type="Proteomes" id="UP000002630">
    <property type="component" value="Linkage Group LG16"/>
</dbReference>
<organism evidence="2 3">
    <name type="scientific">Ectocarpus siliculosus</name>
    <name type="common">Brown alga</name>
    <name type="synonym">Conferva siliculosa</name>
    <dbReference type="NCBI Taxonomy" id="2880"/>
    <lineage>
        <taxon>Eukaryota</taxon>
        <taxon>Sar</taxon>
        <taxon>Stramenopiles</taxon>
        <taxon>Ochrophyta</taxon>
        <taxon>PX clade</taxon>
        <taxon>Phaeophyceae</taxon>
        <taxon>Ectocarpales</taxon>
        <taxon>Ectocarpaceae</taxon>
        <taxon>Ectocarpus</taxon>
    </lineage>
</organism>
<dbReference type="AlphaFoldDB" id="D7FJR6"/>
<protein>
    <submittedName>
        <fullName evidence="2">Uncharacterized protein</fullName>
    </submittedName>
</protein>
<evidence type="ECO:0000313" key="2">
    <source>
        <dbReference type="EMBL" id="CBJ29168.1"/>
    </source>
</evidence>
<dbReference type="EMBL" id="FN649741">
    <property type="protein sequence ID" value="CBJ29168.1"/>
    <property type="molecule type" value="Genomic_DNA"/>
</dbReference>
<name>D7FJR6_ECTSI</name>
<feature type="compositionally biased region" description="Basic and acidic residues" evidence="1">
    <location>
        <begin position="51"/>
        <end position="60"/>
    </location>
</feature>
<dbReference type="InParanoid" id="D7FJR6"/>
<feature type="compositionally biased region" description="Basic residues" evidence="1">
    <location>
        <begin position="1"/>
        <end position="12"/>
    </location>
</feature>
<reference evidence="2 3" key="1">
    <citation type="journal article" date="2010" name="Nature">
        <title>The Ectocarpus genome and the independent evolution of multicellularity in brown algae.</title>
        <authorList>
            <person name="Cock J.M."/>
            <person name="Sterck L."/>
            <person name="Rouze P."/>
            <person name="Scornet D."/>
            <person name="Allen A.E."/>
            <person name="Amoutzias G."/>
            <person name="Anthouard V."/>
            <person name="Artiguenave F."/>
            <person name="Aury J.M."/>
            <person name="Badger J.H."/>
            <person name="Beszteri B."/>
            <person name="Billiau K."/>
            <person name="Bonnet E."/>
            <person name="Bothwell J.H."/>
            <person name="Bowler C."/>
            <person name="Boyen C."/>
            <person name="Brownlee C."/>
            <person name="Carrano C.J."/>
            <person name="Charrier B."/>
            <person name="Cho G.Y."/>
            <person name="Coelho S.M."/>
            <person name="Collen J."/>
            <person name="Corre E."/>
            <person name="Da Silva C."/>
            <person name="Delage L."/>
            <person name="Delaroque N."/>
            <person name="Dittami S.M."/>
            <person name="Doulbeau S."/>
            <person name="Elias M."/>
            <person name="Farnham G."/>
            <person name="Gachon C.M."/>
            <person name="Gschloessl B."/>
            <person name="Heesch S."/>
            <person name="Jabbari K."/>
            <person name="Jubin C."/>
            <person name="Kawai H."/>
            <person name="Kimura K."/>
            <person name="Kloareg B."/>
            <person name="Kupper F.C."/>
            <person name="Lang D."/>
            <person name="Le Bail A."/>
            <person name="Leblanc C."/>
            <person name="Lerouge P."/>
            <person name="Lohr M."/>
            <person name="Lopez P.J."/>
            <person name="Martens C."/>
            <person name="Maumus F."/>
            <person name="Michel G."/>
            <person name="Miranda-Saavedra D."/>
            <person name="Morales J."/>
            <person name="Moreau H."/>
            <person name="Motomura T."/>
            <person name="Nagasato C."/>
            <person name="Napoli C.A."/>
            <person name="Nelson D.R."/>
            <person name="Nyvall-Collen P."/>
            <person name="Peters A.F."/>
            <person name="Pommier C."/>
            <person name="Potin P."/>
            <person name="Poulain J."/>
            <person name="Quesneville H."/>
            <person name="Read B."/>
            <person name="Rensing S.A."/>
            <person name="Ritter A."/>
            <person name="Rousvoal S."/>
            <person name="Samanta M."/>
            <person name="Samson G."/>
            <person name="Schroeder D.C."/>
            <person name="Segurens B."/>
            <person name="Strittmatter M."/>
            <person name="Tonon T."/>
            <person name="Tregear J.W."/>
            <person name="Valentin K."/>
            <person name="von Dassow P."/>
            <person name="Yamagishi T."/>
            <person name="Van de Peer Y."/>
            <person name="Wincker P."/>
        </authorList>
    </citation>
    <scope>NUCLEOTIDE SEQUENCE [LARGE SCALE GENOMIC DNA]</scope>
    <source>
        <strain evidence="3">Ec32 / CCAP1310/4</strain>
    </source>
</reference>
<proteinExistence type="predicted"/>
<gene>
    <name evidence="2" type="ORF">Esi_0136_0038</name>
</gene>
<evidence type="ECO:0000313" key="3">
    <source>
        <dbReference type="Proteomes" id="UP000002630"/>
    </source>
</evidence>
<accession>D7FJR6</accession>
<keyword evidence="3" id="KW-1185">Reference proteome</keyword>